<proteinExistence type="predicted"/>
<dbReference type="EMBL" id="FOOH01000013">
    <property type="protein sequence ID" value="SFF90566.1"/>
    <property type="molecule type" value="Genomic_DNA"/>
</dbReference>
<sequence length="77" mass="8996">MLRDIFEGIAYLFEEILFVPLDALRSLELDSWWAANALNFIFILVGLAAFAYWMKQLKHYNEVNDEDRDPTAHSFLG</sequence>
<accession>A0A1I2MMG2</accession>
<dbReference type="AlphaFoldDB" id="A0A1I2MMG2"/>
<keyword evidence="3" id="KW-1185">Reference proteome</keyword>
<keyword evidence="1" id="KW-0812">Transmembrane</keyword>
<dbReference type="Pfam" id="PF19868">
    <property type="entry name" value="DUF6341"/>
    <property type="match status" value="1"/>
</dbReference>
<dbReference type="RefSeq" id="WP_075325345.1">
    <property type="nucleotide sequence ID" value="NZ_FOOH01000013.1"/>
</dbReference>
<protein>
    <recommendedName>
        <fullName evidence="4">Uracil phosphoribosyltransferase</fullName>
    </recommendedName>
</protein>
<evidence type="ECO:0000313" key="3">
    <source>
        <dbReference type="Proteomes" id="UP000199116"/>
    </source>
</evidence>
<gene>
    <name evidence="2" type="ORF">SAMN04488033_11381</name>
</gene>
<reference evidence="3" key="1">
    <citation type="submission" date="2016-10" db="EMBL/GenBank/DDBJ databases">
        <authorList>
            <person name="Varghese N."/>
            <person name="Submissions S."/>
        </authorList>
    </citation>
    <scope>NUCLEOTIDE SEQUENCE [LARGE SCALE GENOMIC DNA]</scope>
    <source>
        <strain evidence="3">DSM 23515</strain>
    </source>
</reference>
<evidence type="ECO:0000313" key="2">
    <source>
        <dbReference type="EMBL" id="SFF90566.1"/>
    </source>
</evidence>
<keyword evidence="1" id="KW-1133">Transmembrane helix</keyword>
<feature type="transmembrane region" description="Helical" evidence="1">
    <location>
        <begin position="32"/>
        <end position="53"/>
    </location>
</feature>
<organism evidence="2 3">
    <name type="scientific">Salegentibacter agarivorans</name>
    <dbReference type="NCBI Taxonomy" id="345907"/>
    <lineage>
        <taxon>Bacteria</taxon>
        <taxon>Pseudomonadati</taxon>
        <taxon>Bacteroidota</taxon>
        <taxon>Flavobacteriia</taxon>
        <taxon>Flavobacteriales</taxon>
        <taxon>Flavobacteriaceae</taxon>
        <taxon>Salegentibacter</taxon>
    </lineage>
</organism>
<evidence type="ECO:0008006" key="4">
    <source>
        <dbReference type="Google" id="ProtNLM"/>
    </source>
</evidence>
<dbReference type="InterPro" id="IPR045922">
    <property type="entry name" value="DUF6341"/>
</dbReference>
<keyword evidence="1" id="KW-0472">Membrane</keyword>
<name>A0A1I2MMG2_9FLAO</name>
<dbReference type="Proteomes" id="UP000199116">
    <property type="component" value="Unassembled WGS sequence"/>
</dbReference>
<evidence type="ECO:0000256" key="1">
    <source>
        <dbReference type="SAM" id="Phobius"/>
    </source>
</evidence>